<dbReference type="Gene3D" id="3.10.180.10">
    <property type="entry name" value="2,3-Dihydroxybiphenyl 1,2-Dioxygenase, domain 1"/>
    <property type="match status" value="1"/>
</dbReference>
<dbReference type="PROSITE" id="PS51819">
    <property type="entry name" value="VOC"/>
    <property type="match status" value="1"/>
</dbReference>
<dbReference type="InterPro" id="IPR029068">
    <property type="entry name" value="Glyas_Bleomycin-R_OHBP_Dase"/>
</dbReference>
<dbReference type="PANTHER" id="PTHR36437:SF2">
    <property type="entry name" value="GLYOXALASE_BLEOMYCIN RESISTANCE PROTEIN_DIOXYGENASE"/>
    <property type="match status" value="1"/>
</dbReference>
<dbReference type="RefSeq" id="WP_095545856.1">
    <property type="nucleotide sequence ID" value="NZ_NSGP01000008.1"/>
</dbReference>
<evidence type="ECO:0000259" key="1">
    <source>
        <dbReference type="PROSITE" id="PS51819"/>
    </source>
</evidence>
<accession>A0AB36RL66</accession>
<name>A0AB36RL66_9CORY</name>
<dbReference type="Pfam" id="PF00903">
    <property type="entry name" value="Glyoxalase"/>
    <property type="match status" value="1"/>
</dbReference>
<comment type="caution">
    <text evidence="2">The sequence shown here is derived from an EMBL/GenBank/DDBJ whole genome shotgun (WGS) entry which is preliminary data.</text>
</comment>
<evidence type="ECO:0000313" key="3">
    <source>
        <dbReference type="Proteomes" id="UP000218041"/>
    </source>
</evidence>
<dbReference type="PANTHER" id="PTHR36437">
    <property type="entry name" value="GLYOXALASE/BLEOMYCIN RESISTANCE PROTEIN/DIOXYGENASE"/>
    <property type="match status" value="1"/>
</dbReference>
<feature type="domain" description="VOC" evidence="1">
    <location>
        <begin position="1"/>
        <end position="76"/>
    </location>
</feature>
<dbReference type="EMBL" id="NSGP01000008">
    <property type="protein sequence ID" value="PAT10306.1"/>
    <property type="molecule type" value="Genomic_DNA"/>
</dbReference>
<protein>
    <recommendedName>
        <fullName evidence="1">VOC domain-containing protein</fullName>
    </recommendedName>
</protein>
<reference evidence="2 3" key="1">
    <citation type="submission" date="2017-08" db="EMBL/GenBank/DDBJ databases">
        <title>Whole genome sequences of 6 clinical strains closest to Corynebacterium imitans.</title>
        <authorList>
            <person name="Bernier A.-M."/>
            <person name="Burdz T."/>
            <person name="Bernard K."/>
        </authorList>
    </citation>
    <scope>NUCLEOTIDE SEQUENCE [LARGE SCALE GENOMIC DNA]</scope>
    <source>
        <strain evidence="2 3">NML92-0415</strain>
    </source>
</reference>
<dbReference type="AlphaFoldDB" id="A0AB36RL66"/>
<dbReference type="Proteomes" id="UP000218041">
    <property type="component" value="Unassembled WGS sequence"/>
</dbReference>
<dbReference type="SUPFAM" id="SSF54593">
    <property type="entry name" value="Glyoxalase/Bleomycin resistance protein/Dihydroxybiphenyl dioxygenase"/>
    <property type="match status" value="1"/>
</dbReference>
<gene>
    <name evidence="2" type="ORF">CKJ80_06940</name>
</gene>
<dbReference type="InterPro" id="IPR004360">
    <property type="entry name" value="Glyas_Fos-R_dOase_dom"/>
</dbReference>
<sequence>MRISVLARCVQDQQRALEFYRDGLPFTRFNVDDVSGEHERLAAQGVKFTMPPTPMGEVKAAVFDDQNGHYIQLVEGA</sequence>
<evidence type="ECO:0000313" key="2">
    <source>
        <dbReference type="EMBL" id="PAT10306.1"/>
    </source>
</evidence>
<dbReference type="InterPro" id="IPR037523">
    <property type="entry name" value="VOC_core"/>
</dbReference>
<proteinExistence type="predicted"/>
<organism evidence="2 3">
    <name type="scientific">Corynebacterium hadale</name>
    <dbReference type="NCBI Taxonomy" id="2026255"/>
    <lineage>
        <taxon>Bacteria</taxon>
        <taxon>Bacillati</taxon>
        <taxon>Actinomycetota</taxon>
        <taxon>Actinomycetes</taxon>
        <taxon>Mycobacteriales</taxon>
        <taxon>Corynebacteriaceae</taxon>
        <taxon>Corynebacterium</taxon>
    </lineage>
</organism>